<dbReference type="InParanoid" id="A0A0L0HBU5"/>
<dbReference type="OrthoDB" id="2146423at2759"/>
<dbReference type="VEuPathDB" id="FungiDB:SPPG_06613"/>
<sequence length="213" mass="23792">MYHGLMDGNTKIAVKQLKDELEDDMDRRNFEHEVKIWYSLRHPHILPLIGASVTAQPPFMVCPYMPNGTLRQYVRTHPETKLRLLYEVAQALAFMHKKNIVHDDIKAANALIDGSGHVQLADFGFAGIRALSSSKGCKAYQKGPGTARWAAPERLRGHASSKSSDVYSFGVTMWEVIADGKVPFEHVLDNDTVRAIVLDGIRPERPKGCEVAI</sequence>
<gene>
    <name evidence="4" type="ORF">SPPG_06613</name>
</gene>
<dbReference type="PROSITE" id="PS50011">
    <property type="entry name" value="PROTEIN_KINASE_DOM"/>
    <property type="match status" value="1"/>
</dbReference>
<keyword evidence="5" id="KW-1185">Reference proteome</keyword>
<dbReference type="GeneID" id="27689904"/>
<dbReference type="GO" id="GO:0004674">
    <property type="term" value="F:protein serine/threonine kinase activity"/>
    <property type="evidence" value="ECO:0007669"/>
    <property type="project" value="UniProtKB-KW"/>
</dbReference>
<feature type="domain" description="Protein kinase" evidence="3">
    <location>
        <begin position="1"/>
        <end position="213"/>
    </location>
</feature>
<dbReference type="SUPFAM" id="SSF56112">
    <property type="entry name" value="Protein kinase-like (PK-like)"/>
    <property type="match status" value="1"/>
</dbReference>
<keyword evidence="4" id="KW-0723">Serine/threonine-protein kinase</keyword>
<dbReference type="RefSeq" id="XP_016606253.1">
    <property type="nucleotide sequence ID" value="XM_016754813.1"/>
</dbReference>
<reference evidence="4 5" key="1">
    <citation type="submission" date="2009-08" db="EMBL/GenBank/DDBJ databases">
        <title>The Genome Sequence of Spizellomyces punctatus strain DAOM BR117.</title>
        <authorList>
            <consortium name="The Broad Institute Genome Sequencing Platform"/>
            <person name="Russ C."/>
            <person name="Cuomo C."/>
            <person name="Shea T."/>
            <person name="Young S.K."/>
            <person name="Zeng Q."/>
            <person name="Koehrsen M."/>
            <person name="Haas B."/>
            <person name="Borodovsky M."/>
            <person name="Guigo R."/>
            <person name="Alvarado L."/>
            <person name="Berlin A."/>
            <person name="Bochicchio J."/>
            <person name="Borenstein D."/>
            <person name="Chapman S."/>
            <person name="Chen Z."/>
            <person name="Engels R."/>
            <person name="Freedman E."/>
            <person name="Gellesch M."/>
            <person name="Goldberg J."/>
            <person name="Griggs A."/>
            <person name="Gujja S."/>
            <person name="Heiman D."/>
            <person name="Hepburn T."/>
            <person name="Howarth C."/>
            <person name="Jen D."/>
            <person name="Larson L."/>
            <person name="Lewis B."/>
            <person name="Mehta T."/>
            <person name="Park D."/>
            <person name="Pearson M."/>
            <person name="Roberts A."/>
            <person name="Saif S."/>
            <person name="Shenoy N."/>
            <person name="Sisk P."/>
            <person name="Stolte C."/>
            <person name="Sykes S."/>
            <person name="Thomson T."/>
            <person name="Walk T."/>
            <person name="White J."/>
            <person name="Yandava C."/>
            <person name="Burger G."/>
            <person name="Gray M.W."/>
            <person name="Holland P.W.H."/>
            <person name="King N."/>
            <person name="Lang F.B.F."/>
            <person name="Roger A.J."/>
            <person name="Ruiz-Trillo I."/>
            <person name="Lander E."/>
            <person name="Nusbaum C."/>
        </authorList>
    </citation>
    <scope>NUCLEOTIDE SEQUENCE [LARGE SCALE GENOMIC DNA]</scope>
    <source>
        <strain evidence="4 5">DAOM BR117</strain>
    </source>
</reference>
<dbReference type="PANTHER" id="PTHR44329:SF298">
    <property type="entry name" value="MIXED LINEAGE KINASE DOMAIN-LIKE PROTEIN"/>
    <property type="match status" value="1"/>
</dbReference>
<dbReference type="EMBL" id="KQ257461">
    <property type="protein sequence ID" value="KNC98213.1"/>
    <property type="molecule type" value="Genomic_DNA"/>
</dbReference>
<evidence type="ECO:0000313" key="5">
    <source>
        <dbReference type="Proteomes" id="UP000053201"/>
    </source>
</evidence>
<dbReference type="GO" id="GO:0005524">
    <property type="term" value="F:ATP binding"/>
    <property type="evidence" value="ECO:0007669"/>
    <property type="project" value="UniProtKB-KW"/>
</dbReference>
<evidence type="ECO:0000313" key="4">
    <source>
        <dbReference type="EMBL" id="KNC98213.1"/>
    </source>
</evidence>
<evidence type="ECO:0000259" key="3">
    <source>
        <dbReference type="PROSITE" id="PS50011"/>
    </source>
</evidence>
<dbReference type="SMART" id="SM00220">
    <property type="entry name" value="S_TKc"/>
    <property type="match status" value="1"/>
</dbReference>
<keyword evidence="2" id="KW-0067">ATP-binding</keyword>
<keyword evidence="4" id="KW-0808">Transferase</keyword>
<organism evidence="4 5">
    <name type="scientific">Spizellomyces punctatus (strain DAOM BR117)</name>
    <dbReference type="NCBI Taxonomy" id="645134"/>
    <lineage>
        <taxon>Eukaryota</taxon>
        <taxon>Fungi</taxon>
        <taxon>Fungi incertae sedis</taxon>
        <taxon>Chytridiomycota</taxon>
        <taxon>Chytridiomycota incertae sedis</taxon>
        <taxon>Chytridiomycetes</taxon>
        <taxon>Spizellomycetales</taxon>
        <taxon>Spizellomycetaceae</taxon>
        <taxon>Spizellomyces</taxon>
    </lineage>
</organism>
<dbReference type="GO" id="GO:0097527">
    <property type="term" value="P:necroptotic signaling pathway"/>
    <property type="evidence" value="ECO:0007669"/>
    <property type="project" value="TreeGrafter"/>
</dbReference>
<dbReference type="InterPro" id="IPR001245">
    <property type="entry name" value="Ser-Thr/Tyr_kinase_cat_dom"/>
</dbReference>
<keyword evidence="1" id="KW-0547">Nucleotide-binding</keyword>
<dbReference type="AlphaFoldDB" id="A0A0L0HBU5"/>
<accession>A0A0L0HBU5</accession>
<evidence type="ECO:0000256" key="1">
    <source>
        <dbReference type="ARBA" id="ARBA00022741"/>
    </source>
</evidence>
<dbReference type="InterPro" id="IPR000719">
    <property type="entry name" value="Prot_kinase_dom"/>
</dbReference>
<dbReference type="Gene3D" id="1.10.510.10">
    <property type="entry name" value="Transferase(Phosphotransferase) domain 1"/>
    <property type="match status" value="1"/>
</dbReference>
<dbReference type="OMA" id="QPSGRIC"/>
<dbReference type="PANTHER" id="PTHR44329">
    <property type="entry name" value="SERINE/THREONINE-PROTEIN KINASE TNNI3K-RELATED"/>
    <property type="match status" value="1"/>
</dbReference>
<keyword evidence="4" id="KW-0418">Kinase</keyword>
<evidence type="ECO:0000256" key="2">
    <source>
        <dbReference type="ARBA" id="ARBA00022840"/>
    </source>
</evidence>
<protein>
    <submittedName>
        <fullName evidence="4">Serine/threonine protein kinase</fullName>
    </submittedName>
</protein>
<dbReference type="InterPro" id="IPR011009">
    <property type="entry name" value="Kinase-like_dom_sf"/>
</dbReference>
<dbReference type="STRING" id="645134.A0A0L0HBU5"/>
<proteinExistence type="predicted"/>
<dbReference type="eggNOG" id="KOG0192">
    <property type="taxonomic scope" value="Eukaryota"/>
</dbReference>
<dbReference type="PRINTS" id="PR00109">
    <property type="entry name" value="TYRKINASE"/>
</dbReference>
<dbReference type="Pfam" id="PF07714">
    <property type="entry name" value="PK_Tyr_Ser-Thr"/>
    <property type="match status" value="1"/>
</dbReference>
<dbReference type="Proteomes" id="UP000053201">
    <property type="component" value="Unassembled WGS sequence"/>
</dbReference>
<name>A0A0L0HBU5_SPIPD</name>
<dbReference type="InterPro" id="IPR051681">
    <property type="entry name" value="Ser/Thr_Kinases-Pseudokinases"/>
</dbReference>